<dbReference type="EMBL" id="CM041549">
    <property type="protein sequence ID" value="KAI3356822.1"/>
    <property type="molecule type" value="Genomic_DNA"/>
</dbReference>
<comment type="caution">
    <text evidence="1">The sequence shown here is derived from an EMBL/GenBank/DDBJ whole genome shotgun (WGS) entry which is preliminary data.</text>
</comment>
<accession>A0ACB8VMI3</accession>
<name>A0ACB8VMI3_9TELE</name>
<proteinExistence type="predicted"/>
<evidence type="ECO:0000313" key="1">
    <source>
        <dbReference type="EMBL" id="KAI3356822.1"/>
    </source>
</evidence>
<reference evidence="1" key="1">
    <citation type="submission" date="2022-04" db="EMBL/GenBank/DDBJ databases">
        <title>Jade perch genome.</title>
        <authorList>
            <person name="Chao B."/>
        </authorList>
    </citation>
    <scope>NUCLEOTIDE SEQUENCE</scope>
    <source>
        <strain evidence="1">CB-2022</strain>
    </source>
</reference>
<evidence type="ECO:0000313" key="2">
    <source>
        <dbReference type="Proteomes" id="UP000831701"/>
    </source>
</evidence>
<keyword evidence="2" id="KW-1185">Reference proteome</keyword>
<organism evidence="1 2">
    <name type="scientific">Scortum barcoo</name>
    <name type="common">barcoo grunter</name>
    <dbReference type="NCBI Taxonomy" id="214431"/>
    <lineage>
        <taxon>Eukaryota</taxon>
        <taxon>Metazoa</taxon>
        <taxon>Chordata</taxon>
        <taxon>Craniata</taxon>
        <taxon>Vertebrata</taxon>
        <taxon>Euteleostomi</taxon>
        <taxon>Actinopterygii</taxon>
        <taxon>Neopterygii</taxon>
        <taxon>Teleostei</taxon>
        <taxon>Neoteleostei</taxon>
        <taxon>Acanthomorphata</taxon>
        <taxon>Eupercaria</taxon>
        <taxon>Centrarchiformes</taxon>
        <taxon>Terapontoidei</taxon>
        <taxon>Terapontidae</taxon>
        <taxon>Scortum</taxon>
    </lineage>
</organism>
<gene>
    <name evidence="1" type="ORF">L3Q82_003337</name>
</gene>
<dbReference type="Proteomes" id="UP000831701">
    <property type="component" value="Chromosome 19"/>
</dbReference>
<sequence length="114" mass="11933">MAHGDLMSAPSWVGAVAAKDLRTAGISTLEALMEHAGPDLQETAGLAAGLGWRSQRSVGRLLDHWRACLDGTGASHAGKSTAVVKLPPVLTTLFPSLIILPQLKPTGKEAIWTL</sequence>
<protein>
    <submittedName>
        <fullName evidence="1">Uncharacterized protein</fullName>
    </submittedName>
</protein>